<accession>A0A6B0VB89</accession>
<dbReference type="EMBL" id="GIFC01016971">
    <property type="protein sequence ID" value="MXU99054.1"/>
    <property type="molecule type" value="Transcribed_RNA"/>
</dbReference>
<sequence length="392" mass="43831">MALSDHSLVFYLGIKDEYVNDSPTSWKVNKVGGTPDWTSTSLKSAPDLKCCLCGKQRLLLVQAYSPLDRTEWYHRTLYVFCCISPNCWNKQESYKVIRSQETCDGSEVTNLAQAKQAVSSDWLDSQDDWGSGPGSTSADPQAEEGKDITKSLQGLVVSTADDNLCDNDMDFAEVQPETIEEVDAVKRACELKRVEQEQRAALESLSAGSTFRSYYVGVIEEDRDSEGDFAADSHIEKLLQNYKLEDGSASKKISKGQGSSSYAQETYEKASISHGDQTFYKFHKRLQRCPEQLIRFCWDGKPLFISRPPASWVVPTCANCGARRCFELQVMPALIPTLEIEGAHFKGCPLEFGTILIYSCSASCWSAQNTWLEEVAFIQPDPDVAFWNRVVS</sequence>
<proteinExistence type="predicted"/>
<dbReference type="GO" id="GO:0005737">
    <property type="term" value="C:cytoplasm"/>
    <property type="evidence" value="ECO:0007669"/>
    <property type="project" value="InterPro"/>
</dbReference>
<evidence type="ECO:0000256" key="1">
    <source>
        <dbReference type="SAM" id="MobiDB-lite"/>
    </source>
</evidence>
<feature type="domain" description="Programmed cell death protein 2 C-terminal" evidence="2">
    <location>
        <begin position="276"/>
        <end position="379"/>
    </location>
</feature>
<evidence type="ECO:0000259" key="2">
    <source>
        <dbReference type="Pfam" id="PF04194"/>
    </source>
</evidence>
<organism evidence="3">
    <name type="scientific">Ixodes ricinus</name>
    <name type="common">Common tick</name>
    <name type="synonym">Acarus ricinus</name>
    <dbReference type="NCBI Taxonomy" id="34613"/>
    <lineage>
        <taxon>Eukaryota</taxon>
        <taxon>Metazoa</taxon>
        <taxon>Ecdysozoa</taxon>
        <taxon>Arthropoda</taxon>
        <taxon>Chelicerata</taxon>
        <taxon>Arachnida</taxon>
        <taxon>Acari</taxon>
        <taxon>Parasitiformes</taxon>
        <taxon>Ixodida</taxon>
        <taxon>Ixodoidea</taxon>
        <taxon>Ixodidae</taxon>
        <taxon>Ixodinae</taxon>
        <taxon>Ixodes</taxon>
    </lineage>
</organism>
<dbReference type="InterPro" id="IPR007320">
    <property type="entry name" value="PDCD2_C"/>
</dbReference>
<dbReference type="GO" id="GO:0006915">
    <property type="term" value="P:apoptotic process"/>
    <property type="evidence" value="ECO:0007669"/>
    <property type="project" value="TreeGrafter"/>
</dbReference>
<dbReference type="AlphaFoldDB" id="A0A6B0VB89"/>
<name>A0A6B0VB89_IXORI</name>
<feature type="region of interest" description="Disordered" evidence="1">
    <location>
        <begin position="122"/>
        <end position="145"/>
    </location>
</feature>
<protein>
    <submittedName>
        <fullName evidence="3">Putative programmed cell death protein</fullName>
    </submittedName>
</protein>
<dbReference type="InterPro" id="IPR052815">
    <property type="entry name" value="PDCD2-like_regulator"/>
</dbReference>
<evidence type="ECO:0000313" key="3">
    <source>
        <dbReference type="EMBL" id="MXU99054.1"/>
    </source>
</evidence>
<dbReference type="PANTHER" id="PTHR46421">
    <property type="entry name" value="PROGRAMMED CELL DEATH PROTEIN 2-LIKE"/>
    <property type="match status" value="1"/>
</dbReference>
<dbReference type="PANTHER" id="PTHR46421:SF1">
    <property type="entry name" value="PROGRAMMED CELL DEATH PROTEIN 2-LIKE"/>
    <property type="match status" value="1"/>
</dbReference>
<dbReference type="Pfam" id="PF04194">
    <property type="entry name" value="PDCD2_C"/>
    <property type="match status" value="1"/>
</dbReference>
<reference evidence="3" key="1">
    <citation type="submission" date="2019-12" db="EMBL/GenBank/DDBJ databases">
        <title>An insight into the sialome of adult female Ixodes ricinus ticks feeding for 6 days.</title>
        <authorList>
            <person name="Perner J."/>
            <person name="Ribeiro J.M.C."/>
        </authorList>
    </citation>
    <scope>NUCLEOTIDE SEQUENCE</scope>
    <source>
        <strain evidence="3">Semi-engorged</strain>
        <tissue evidence="3">Salivary glands</tissue>
    </source>
</reference>